<evidence type="ECO:0000313" key="3">
    <source>
        <dbReference type="Proteomes" id="UP000199340"/>
    </source>
</evidence>
<evidence type="ECO:0000313" key="2">
    <source>
        <dbReference type="EMBL" id="SDI40276.1"/>
    </source>
</evidence>
<dbReference type="STRING" id="490829.SAMN05421850_102463"/>
<dbReference type="RefSeq" id="WP_090027908.1">
    <property type="nucleotide sequence ID" value="NZ_FNEB01000002.1"/>
</dbReference>
<gene>
    <name evidence="2" type="ORF">SAMN05421850_102463</name>
</gene>
<organism evidence="2 3">
    <name type="scientific">Lutimaribacter saemankumensis</name>
    <dbReference type="NCBI Taxonomy" id="490829"/>
    <lineage>
        <taxon>Bacteria</taxon>
        <taxon>Pseudomonadati</taxon>
        <taxon>Pseudomonadota</taxon>
        <taxon>Alphaproteobacteria</taxon>
        <taxon>Rhodobacterales</taxon>
        <taxon>Roseobacteraceae</taxon>
        <taxon>Lutimaribacter</taxon>
    </lineage>
</organism>
<dbReference type="PANTHER" id="PTHR42951:SF17">
    <property type="entry name" value="METALLO-BETA-LACTAMASE DOMAIN-CONTAINING PROTEIN"/>
    <property type="match status" value="1"/>
</dbReference>
<dbReference type="InterPro" id="IPR036866">
    <property type="entry name" value="RibonucZ/Hydroxyglut_hydro"/>
</dbReference>
<dbReference type="Gene3D" id="3.60.15.10">
    <property type="entry name" value="Ribonuclease Z/Hydroxyacylglutathione hydrolase-like"/>
    <property type="match status" value="1"/>
</dbReference>
<dbReference type="PANTHER" id="PTHR42951">
    <property type="entry name" value="METALLO-BETA-LACTAMASE DOMAIN-CONTAINING"/>
    <property type="match status" value="1"/>
</dbReference>
<accession>A0A1G8K9X0</accession>
<dbReference type="OrthoDB" id="9773738at2"/>
<dbReference type="Pfam" id="PF00753">
    <property type="entry name" value="Lactamase_B"/>
    <property type="match status" value="1"/>
</dbReference>
<dbReference type="CDD" id="cd07721">
    <property type="entry name" value="yflN-like_MBL-fold"/>
    <property type="match status" value="1"/>
</dbReference>
<protein>
    <submittedName>
        <fullName evidence="2">Glyoxylase, beta-lactamase superfamily II</fullName>
    </submittedName>
</protein>
<dbReference type="InterPro" id="IPR001279">
    <property type="entry name" value="Metallo-B-lactamas"/>
</dbReference>
<name>A0A1G8K9X0_9RHOB</name>
<reference evidence="2 3" key="1">
    <citation type="submission" date="2016-10" db="EMBL/GenBank/DDBJ databases">
        <authorList>
            <person name="de Groot N.N."/>
        </authorList>
    </citation>
    <scope>NUCLEOTIDE SEQUENCE [LARGE SCALE GENOMIC DNA]</scope>
    <source>
        <strain evidence="2 3">DSM 28010</strain>
    </source>
</reference>
<dbReference type="EMBL" id="FNEB01000002">
    <property type="protein sequence ID" value="SDI40276.1"/>
    <property type="molecule type" value="Genomic_DNA"/>
</dbReference>
<dbReference type="AlphaFoldDB" id="A0A1G8K9X0"/>
<proteinExistence type="predicted"/>
<dbReference type="InterPro" id="IPR050855">
    <property type="entry name" value="NDM-1-like"/>
</dbReference>
<evidence type="ECO:0000259" key="1">
    <source>
        <dbReference type="SMART" id="SM00849"/>
    </source>
</evidence>
<dbReference type="SMART" id="SM00849">
    <property type="entry name" value="Lactamase_B"/>
    <property type="match status" value="1"/>
</dbReference>
<sequence length="255" mass="27748">MTQTIIETIPILPFGMVNAFLVIHERRALLVDTGLPGSEGKIENALKMHKLDWSDIALTVLTHAHIDHAGSAAQVRRLTAQPLFAHKDEFPYCNGYPPVLRPSGIFGRVFQKTGAIEQGFEYFTPDLPLTKAEADLSPFGFPASALHTPGHTPGSLSVLLDDGRVIAGDLLASGILLGGIAMRSRPKKPPFEEDTVAVADSLDQLLSRGGKYFYLGHGGRLPASTVRAHVSRLRSADRPGVFKLPRILPNDQTWM</sequence>
<keyword evidence="3" id="KW-1185">Reference proteome</keyword>
<dbReference type="Proteomes" id="UP000199340">
    <property type="component" value="Unassembled WGS sequence"/>
</dbReference>
<feature type="domain" description="Metallo-beta-lactamase" evidence="1">
    <location>
        <begin position="16"/>
        <end position="217"/>
    </location>
</feature>
<dbReference type="SUPFAM" id="SSF56281">
    <property type="entry name" value="Metallo-hydrolase/oxidoreductase"/>
    <property type="match status" value="1"/>
</dbReference>